<gene>
    <name evidence="1" type="ORF">B296_00022794</name>
</gene>
<organism evidence="1 2">
    <name type="scientific">Ensete ventricosum</name>
    <name type="common">Abyssinian banana</name>
    <name type="synonym">Musa ensete</name>
    <dbReference type="NCBI Taxonomy" id="4639"/>
    <lineage>
        <taxon>Eukaryota</taxon>
        <taxon>Viridiplantae</taxon>
        <taxon>Streptophyta</taxon>
        <taxon>Embryophyta</taxon>
        <taxon>Tracheophyta</taxon>
        <taxon>Spermatophyta</taxon>
        <taxon>Magnoliopsida</taxon>
        <taxon>Liliopsida</taxon>
        <taxon>Zingiberales</taxon>
        <taxon>Musaceae</taxon>
        <taxon>Ensete</taxon>
    </lineage>
</organism>
<dbReference type="AlphaFoldDB" id="A0A426ZEQ2"/>
<reference evidence="1 2" key="1">
    <citation type="journal article" date="2014" name="Agronomy (Basel)">
        <title>A Draft Genome Sequence for Ensete ventricosum, the Drought-Tolerant Tree Against Hunger.</title>
        <authorList>
            <person name="Harrison J."/>
            <person name="Moore K.A."/>
            <person name="Paszkiewicz K."/>
            <person name="Jones T."/>
            <person name="Grant M."/>
            <person name="Ambacheew D."/>
            <person name="Muzemil S."/>
            <person name="Studholme D.J."/>
        </authorList>
    </citation>
    <scope>NUCLEOTIDE SEQUENCE [LARGE SCALE GENOMIC DNA]</scope>
</reference>
<sequence length="72" mass="7838">MIWLIPILPCGDETVAIGAPTRSIETDVVGTAPRRPTPRGSINARMRCASHFTLGSPKRHRTTLSRAVRSIS</sequence>
<protein>
    <submittedName>
        <fullName evidence="1">Uncharacterized protein</fullName>
    </submittedName>
</protein>
<accession>A0A426ZEQ2</accession>
<evidence type="ECO:0000313" key="1">
    <source>
        <dbReference type="EMBL" id="RRT62475.1"/>
    </source>
</evidence>
<dbReference type="EMBL" id="AMZH03006970">
    <property type="protein sequence ID" value="RRT62475.1"/>
    <property type="molecule type" value="Genomic_DNA"/>
</dbReference>
<evidence type="ECO:0000313" key="2">
    <source>
        <dbReference type="Proteomes" id="UP000287651"/>
    </source>
</evidence>
<dbReference type="Proteomes" id="UP000287651">
    <property type="component" value="Unassembled WGS sequence"/>
</dbReference>
<comment type="caution">
    <text evidence="1">The sequence shown here is derived from an EMBL/GenBank/DDBJ whole genome shotgun (WGS) entry which is preliminary data.</text>
</comment>
<name>A0A426ZEQ2_ENSVE</name>
<proteinExistence type="predicted"/>